<dbReference type="PANTHER" id="PTHR46238">
    <property type="entry name" value="REVERSE TRANSCRIPTASE DOMAIN-CONTAINING PROTEIN"/>
    <property type="match status" value="1"/>
</dbReference>
<dbReference type="EMBL" id="QZWG01000011">
    <property type="protein sequence ID" value="RZB80066.1"/>
    <property type="molecule type" value="Genomic_DNA"/>
</dbReference>
<dbReference type="SUPFAM" id="SSF56672">
    <property type="entry name" value="DNA/RNA polymerases"/>
    <property type="match status" value="1"/>
</dbReference>
<dbReference type="CDD" id="cd01650">
    <property type="entry name" value="RT_nLTR_like"/>
    <property type="match status" value="1"/>
</dbReference>
<proteinExistence type="predicted"/>
<dbReference type="Gene3D" id="3.30.70.270">
    <property type="match status" value="1"/>
</dbReference>
<dbReference type="Pfam" id="PF08265">
    <property type="entry name" value="YL1_C"/>
    <property type="match status" value="1"/>
</dbReference>
<dbReference type="Pfam" id="PF00078">
    <property type="entry name" value="RVT_1"/>
    <property type="match status" value="1"/>
</dbReference>
<dbReference type="InterPro" id="IPR013272">
    <property type="entry name" value="Vps72/YL1_C"/>
</dbReference>
<dbReference type="InterPro" id="IPR043502">
    <property type="entry name" value="DNA/RNA_pol_sf"/>
</dbReference>
<gene>
    <name evidence="2" type="ORF">D0Y65_029996</name>
</gene>
<dbReference type="InterPro" id="IPR043128">
    <property type="entry name" value="Rev_trsase/Diguanyl_cyclase"/>
</dbReference>
<comment type="caution">
    <text evidence="2">The sequence shown here is derived from an EMBL/GenBank/DDBJ whole genome shotgun (WGS) entry which is preliminary data.</text>
</comment>
<feature type="domain" description="Reverse transcriptase" evidence="1">
    <location>
        <begin position="1"/>
        <end position="191"/>
    </location>
</feature>
<keyword evidence="3" id="KW-1185">Reference proteome</keyword>
<sequence>MEAIYLLRRVMEQYRMNQQDLHLIFIDLEKAYDRVPREILWKALEKKEVRVAYIRAIQDMYDRVSTSVRTQGGESDDFPITIGLHQGSTLSPYLFTLILDVLTEQIQEIAPRCMLFADDIVLLGKSREELNERLETWRRALETHDFRLSRSKSEYMECKFNKRRRVSNSEVKIGDHIIPQVTRFKYLESVIQDDGEIEGDVNHRIQAGWMKWRKASGVLCDAKVPIKLKEKFYRTAVRPAILYGTECWAVKSQHENKVGVAEMRMLRWMCGKTRQDKIRNEAIRERVGVAPIVEKMVENRLRWFGHVKRRPVDSVVRRVDQMERRQTIRGRGRPKKTIREVIKKDLELNDLDRSMARQPCSPPRFHDLHATTVPVGAGAVRSRDLAPVVTHSRWRFGLGWVVRTKLVTQKFLFAMLMKGKMEAEVVEAELVLPSYLSFKRIQMYEKYPKGQARGRHWKHLKQIIQAENYQNYPPDEPNYANIESPPSMHPCKRICDITGFEAPYHDPRTNLRYANAEVFKIIRSLPNEYVQRYLSLRNAAIVLK</sequence>
<evidence type="ECO:0000259" key="1">
    <source>
        <dbReference type="PROSITE" id="PS50878"/>
    </source>
</evidence>
<name>A0A445I2G3_GLYSO</name>
<dbReference type="Proteomes" id="UP000289340">
    <property type="component" value="Chromosome 11"/>
</dbReference>
<reference evidence="2 3" key="1">
    <citation type="submission" date="2018-09" db="EMBL/GenBank/DDBJ databases">
        <title>A high-quality reference genome of wild soybean provides a powerful tool to mine soybean genomes.</title>
        <authorList>
            <person name="Xie M."/>
            <person name="Chung C.Y.L."/>
            <person name="Li M.-W."/>
            <person name="Wong F.-L."/>
            <person name="Chan T.-F."/>
            <person name="Lam H.-M."/>
        </authorList>
    </citation>
    <scope>NUCLEOTIDE SEQUENCE [LARGE SCALE GENOMIC DNA]</scope>
    <source>
        <strain evidence="3">cv. W05</strain>
        <tissue evidence="2">Hypocotyl of etiolated seedlings</tissue>
    </source>
</reference>
<evidence type="ECO:0000313" key="2">
    <source>
        <dbReference type="EMBL" id="RZB80066.1"/>
    </source>
</evidence>
<dbReference type="PROSITE" id="PS50878">
    <property type="entry name" value="RT_POL"/>
    <property type="match status" value="1"/>
</dbReference>
<organism evidence="2 3">
    <name type="scientific">Glycine soja</name>
    <name type="common">Wild soybean</name>
    <dbReference type="NCBI Taxonomy" id="3848"/>
    <lineage>
        <taxon>Eukaryota</taxon>
        <taxon>Viridiplantae</taxon>
        <taxon>Streptophyta</taxon>
        <taxon>Embryophyta</taxon>
        <taxon>Tracheophyta</taxon>
        <taxon>Spermatophyta</taxon>
        <taxon>Magnoliopsida</taxon>
        <taxon>eudicotyledons</taxon>
        <taxon>Gunneridae</taxon>
        <taxon>Pentapetalae</taxon>
        <taxon>rosids</taxon>
        <taxon>fabids</taxon>
        <taxon>Fabales</taxon>
        <taxon>Fabaceae</taxon>
        <taxon>Papilionoideae</taxon>
        <taxon>50 kb inversion clade</taxon>
        <taxon>NPAAA clade</taxon>
        <taxon>indigoferoid/millettioid clade</taxon>
        <taxon>Phaseoleae</taxon>
        <taxon>Glycine</taxon>
        <taxon>Glycine subgen. Soja</taxon>
    </lineage>
</organism>
<dbReference type="SMART" id="SM00993">
    <property type="entry name" value="YL1_C"/>
    <property type="match status" value="1"/>
</dbReference>
<evidence type="ECO:0000313" key="3">
    <source>
        <dbReference type="Proteomes" id="UP000289340"/>
    </source>
</evidence>
<dbReference type="PANTHER" id="PTHR46238:SF8">
    <property type="entry name" value="ENDONUCLEASE_EXONUCLEASE_PHOSPHATASE DOMAIN-CONTAINING PROTEIN"/>
    <property type="match status" value="1"/>
</dbReference>
<accession>A0A445I2G3</accession>
<dbReference type="AlphaFoldDB" id="A0A445I2G3"/>
<dbReference type="InterPro" id="IPR000477">
    <property type="entry name" value="RT_dom"/>
</dbReference>
<protein>
    <submittedName>
        <fullName evidence="2">INO80 complex subunit C</fullName>
    </submittedName>
</protein>